<dbReference type="AlphaFoldDB" id="A3ZP38"/>
<accession>A3ZP38</accession>
<gene>
    <name evidence="2" type="ORF">DSM3645_28062</name>
</gene>
<dbReference type="RefSeq" id="WP_002653505.1">
    <property type="nucleotide sequence ID" value="NZ_CH672376.1"/>
</dbReference>
<dbReference type="Pfam" id="PF09617">
    <property type="entry name" value="Cas_GSU0053"/>
    <property type="match status" value="1"/>
</dbReference>
<dbReference type="HOGENOM" id="CLU_061517_0_0_0"/>
<dbReference type="OrthoDB" id="3464590at2"/>
<dbReference type="Proteomes" id="UP000004358">
    <property type="component" value="Unassembled WGS sequence"/>
</dbReference>
<name>A3ZP38_9BACT</name>
<dbReference type="STRING" id="314230.DSM3645_28062"/>
<dbReference type="eggNOG" id="ENOG502Z8KS">
    <property type="taxonomic scope" value="Bacteria"/>
</dbReference>
<sequence length="368" mass="40476">MSELAFSFGGISLSAETKRLYVTAELVASNGDPRIQPTGFPDIGPVFYPDPSGKHGQICLIESEASMANRLEEVCVDDKYTGTLRSEFAGLPYIRAMKGEQFMTASTLDGHRFASEYIMKAKLREDNGDAKKDEKLVDYVKRVLEGSADNIPAANVPRIFRLAMELDPLSLIHGFQISLKGELTFVGLRSPRALTASIVGLNAGPVGVPGVRIDPIGTGDAGQAIFRKERIVAQKIQANFAIDVGLLTGLAVGPKPAEDETDEQKNQRELSEKSRRNLLVALALWKVARFLKDLSEGHRLRTECDLVLESAKYKTKWKGDSQDFPFDQIITDSEKENEDKPAEGSLRDMIDNSALPQDRFPLTLEFGG</sequence>
<proteinExistence type="predicted"/>
<organism evidence="2 3">
    <name type="scientific">Blastopirellula marina DSM 3645</name>
    <dbReference type="NCBI Taxonomy" id="314230"/>
    <lineage>
        <taxon>Bacteria</taxon>
        <taxon>Pseudomonadati</taxon>
        <taxon>Planctomycetota</taxon>
        <taxon>Planctomycetia</taxon>
        <taxon>Pirellulales</taxon>
        <taxon>Pirellulaceae</taxon>
        <taxon>Blastopirellula</taxon>
    </lineage>
</organism>
<feature type="region of interest" description="Disordered" evidence="1">
    <location>
        <begin position="328"/>
        <end position="352"/>
    </location>
</feature>
<evidence type="ECO:0000313" key="3">
    <source>
        <dbReference type="Proteomes" id="UP000004358"/>
    </source>
</evidence>
<evidence type="ECO:0000256" key="1">
    <source>
        <dbReference type="SAM" id="MobiDB-lite"/>
    </source>
</evidence>
<dbReference type="EMBL" id="AANZ01000004">
    <property type="protein sequence ID" value="EAQ81512.1"/>
    <property type="molecule type" value="Genomic_DNA"/>
</dbReference>
<dbReference type="InterPro" id="IPR013403">
    <property type="entry name" value="CRISPR-assoc_prot_Csb1/Cas7u"/>
</dbReference>
<protein>
    <submittedName>
        <fullName evidence="2">Uncharacterized protein</fullName>
    </submittedName>
</protein>
<reference evidence="2 3" key="1">
    <citation type="submission" date="2006-02" db="EMBL/GenBank/DDBJ databases">
        <authorList>
            <person name="Amann R."/>
            <person name="Ferriera S."/>
            <person name="Johnson J."/>
            <person name="Kravitz S."/>
            <person name="Halpern A."/>
            <person name="Remington K."/>
            <person name="Beeson K."/>
            <person name="Tran B."/>
            <person name="Rogers Y.-H."/>
            <person name="Friedman R."/>
            <person name="Venter J.C."/>
        </authorList>
    </citation>
    <scope>NUCLEOTIDE SEQUENCE [LARGE SCALE GENOMIC DNA]</scope>
    <source>
        <strain evidence="2 3">DSM 3645</strain>
    </source>
</reference>
<comment type="caution">
    <text evidence="2">The sequence shown here is derived from an EMBL/GenBank/DDBJ whole genome shotgun (WGS) entry which is preliminary data.</text>
</comment>
<feature type="compositionally biased region" description="Basic and acidic residues" evidence="1">
    <location>
        <begin position="332"/>
        <end position="350"/>
    </location>
</feature>
<evidence type="ECO:0000313" key="2">
    <source>
        <dbReference type="EMBL" id="EAQ81512.1"/>
    </source>
</evidence>
<dbReference type="NCBIfam" id="TIGR02570">
    <property type="entry name" value="cas7_GSU0053"/>
    <property type="match status" value="1"/>
</dbReference>